<evidence type="ECO:0000259" key="1">
    <source>
        <dbReference type="Pfam" id="PF21530"/>
    </source>
</evidence>
<dbReference type="GO" id="GO:0005657">
    <property type="term" value="C:replication fork"/>
    <property type="evidence" value="ECO:0007669"/>
    <property type="project" value="TreeGrafter"/>
</dbReference>
<name>A0A0L8H4R2_OCTBM</name>
<evidence type="ECO:0000313" key="2">
    <source>
        <dbReference type="EMBL" id="KOF83765.1"/>
    </source>
</evidence>
<dbReference type="PANTHER" id="PTHR23274:SF51">
    <property type="entry name" value="OS03G0423850 PROTEIN"/>
    <property type="match status" value="1"/>
</dbReference>
<accession>A0A0L8H4R2</accession>
<dbReference type="PANTHER" id="PTHR23274">
    <property type="entry name" value="DNA HELICASE-RELATED"/>
    <property type="match status" value="1"/>
</dbReference>
<gene>
    <name evidence="2" type="ORF">OCBIM_22023253mg</name>
</gene>
<dbReference type="STRING" id="37653.A0A0L8H4R2"/>
<dbReference type="InterPro" id="IPR049163">
    <property type="entry name" value="Pif1-like_2B_dom"/>
</dbReference>
<dbReference type="EMBL" id="KQ419380">
    <property type="protein sequence ID" value="KOF83765.1"/>
    <property type="molecule type" value="Genomic_DNA"/>
</dbReference>
<proteinExistence type="predicted"/>
<dbReference type="GO" id="GO:0006260">
    <property type="term" value="P:DNA replication"/>
    <property type="evidence" value="ECO:0007669"/>
    <property type="project" value="TreeGrafter"/>
</dbReference>
<organism evidence="2">
    <name type="scientific">Octopus bimaculoides</name>
    <name type="common">California two-spotted octopus</name>
    <dbReference type="NCBI Taxonomy" id="37653"/>
    <lineage>
        <taxon>Eukaryota</taxon>
        <taxon>Metazoa</taxon>
        <taxon>Spiralia</taxon>
        <taxon>Lophotrochozoa</taxon>
        <taxon>Mollusca</taxon>
        <taxon>Cephalopoda</taxon>
        <taxon>Coleoidea</taxon>
        <taxon>Octopodiformes</taxon>
        <taxon>Octopoda</taxon>
        <taxon>Incirrata</taxon>
        <taxon>Octopodidae</taxon>
        <taxon>Octopus</taxon>
    </lineage>
</organism>
<feature type="domain" description="DNA helicase Pif1-like 2B" evidence="1">
    <location>
        <begin position="10"/>
        <end position="54"/>
    </location>
</feature>
<protein>
    <recommendedName>
        <fullName evidence="1">DNA helicase Pif1-like 2B domain-containing protein</fullName>
    </recommendedName>
</protein>
<dbReference type="Pfam" id="PF21530">
    <property type="entry name" value="Pif1_2B_dom"/>
    <property type="match status" value="1"/>
</dbReference>
<reference evidence="2" key="1">
    <citation type="submission" date="2015-07" db="EMBL/GenBank/DDBJ databases">
        <title>MeaNS - Measles Nucleotide Surveillance Program.</title>
        <authorList>
            <person name="Tran T."/>
            <person name="Druce J."/>
        </authorList>
    </citation>
    <scope>NUCLEOTIDE SEQUENCE</scope>
    <source>
        <strain evidence="2">UCB-OBI-ISO-001</strain>
        <tissue evidence="2">Gonad</tissue>
    </source>
</reference>
<dbReference type="AlphaFoldDB" id="A0A0L8H4R2"/>
<sequence length="57" mass="6584">MKRTFRTIHLNSLTLSGMPPHRLNLKVGAIVMLLRNLSISQGYCKGTRMKVKRLHEH</sequence>